<dbReference type="EMBL" id="WTVR01000008">
    <property type="protein sequence ID" value="NMF87993.1"/>
    <property type="molecule type" value="Genomic_DNA"/>
</dbReference>
<comment type="caution">
    <text evidence="3">The sequence shown here is derived from an EMBL/GenBank/DDBJ whole genome shotgun (WGS) entry which is preliminary data.</text>
</comment>
<reference evidence="3 4" key="1">
    <citation type="submission" date="2019-12" db="EMBL/GenBank/DDBJ databases">
        <title>Comparative genomics gives insights into the taxonomy of the Azoarcus-Aromatoleum group and reveals separate origins of nif in the plant-associated Azoarcus and non-plant-associated Aromatoleum sub-groups.</title>
        <authorList>
            <person name="Lafos M."/>
            <person name="Maluk M."/>
            <person name="Batista M."/>
            <person name="Junghare M."/>
            <person name="Carmona M."/>
            <person name="Faoro H."/>
            <person name="Cruz L.M."/>
            <person name="Battistoni F."/>
            <person name="De Souza E."/>
            <person name="Pedrosa F."/>
            <person name="Chen W.-M."/>
            <person name="Poole P.S."/>
            <person name="Dixon R.A."/>
            <person name="James E.K."/>
        </authorList>
    </citation>
    <scope>NUCLEOTIDE SEQUENCE [LARGE SCALE GENOMIC DNA]</scope>
    <source>
        <strain evidence="3 4">ToN1</strain>
    </source>
</reference>
<organism evidence="3 4">
    <name type="scientific">Aromatoleum petrolei</name>
    <dbReference type="NCBI Taxonomy" id="76116"/>
    <lineage>
        <taxon>Bacteria</taxon>
        <taxon>Pseudomonadati</taxon>
        <taxon>Pseudomonadota</taxon>
        <taxon>Betaproteobacteria</taxon>
        <taxon>Rhodocyclales</taxon>
        <taxon>Rhodocyclaceae</taxon>
        <taxon>Aromatoleum</taxon>
    </lineage>
</organism>
<evidence type="ECO:0000259" key="1">
    <source>
        <dbReference type="Pfam" id="PF13622"/>
    </source>
</evidence>
<proteinExistence type="predicted"/>
<dbReference type="InterPro" id="IPR042171">
    <property type="entry name" value="Acyl-CoA_hotdog"/>
</dbReference>
<dbReference type="InterPro" id="IPR029069">
    <property type="entry name" value="HotDog_dom_sf"/>
</dbReference>
<dbReference type="InterPro" id="IPR049449">
    <property type="entry name" value="TesB_ACOT8-like_N"/>
</dbReference>
<evidence type="ECO:0000313" key="4">
    <source>
        <dbReference type="Proteomes" id="UP000652074"/>
    </source>
</evidence>
<gene>
    <name evidence="3" type="ORF">GPA26_05810</name>
</gene>
<feature type="domain" description="Acyl-CoA thioesterase-like N-terminal HotDog" evidence="1">
    <location>
        <begin position="30"/>
        <end position="111"/>
    </location>
</feature>
<sequence>MNMHTSITLPEAFFLPLGDDAYQPTEATIGPWSVESQHGGPPIALLAQALRRFPSEFGLDIARITFEILGPVPVEPCELRVRVLRPGRRIELIQGEMLVRGKPVLLAHAWRVERKPESAVAVADPFAVPPLPEAQAQVFFHGVDYFPYADALEWRFADGSFREPGPATVWARPRIPLVAGQPTDGIETLLLILDSANGISAELDIRHWTFVPVDLTLNMHRHPTGEWFGMSARTIIDPGGIGTVTTAVFDRDGALGRSLHTLFVRKK</sequence>
<dbReference type="SUPFAM" id="SSF54637">
    <property type="entry name" value="Thioesterase/thiol ester dehydrase-isomerase"/>
    <property type="match status" value="1"/>
</dbReference>
<dbReference type="Pfam" id="PF13622">
    <property type="entry name" value="4HBT_3"/>
    <property type="match status" value="1"/>
</dbReference>
<evidence type="ECO:0000259" key="2">
    <source>
        <dbReference type="Pfam" id="PF20789"/>
    </source>
</evidence>
<protein>
    <submittedName>
        <fullName evidence="3">Thioesterase family protein</fullName>
    </submittedName>
</protein>
<accession>A0ABX1MJU1</accession>
<dbReference type="Gene3D" id="2.40.160.210">
    <property type="entry name" value="Acyl-CoA thioesterase, double hotdog domain"/>
    <property type="match status" value="1"/>
</dbReference>
<dbReference type="Pfam" id="PF20789">
    <property type="entry name" value="4HBT_3C"/>
    <property type="match status" value="1"/>
</dbReference>
<feature type="domain" description="Acyl-CoA thioesterase-like C-terminal" evidence="2">
    <location>
        <begin position="130"/>
        <end position="264"/>
    </location>
</feature>
<evidence type="ECO:0000313" key="3">
    <source>
        <dbReference type="EMBL" id="NMF87993.1"/>
    </source>
</evidence>
<keyword evidence="4" id="KW-1185">Reference proteome</keyword>
<dbReference type="Proteomes" id="UP000652074">
    <property type="component" value="Unassembled WGS sequence"/>
</dbReference>
<name>A0ABX1MJU1_9RHOO</name>
<dbReference type="InterPro" id="IPR049450">
    <property type="entry name" value="ACOT8-like_C"/>
</dbReference>